<evidence type="ECO:0000313" key="5">
    <source>
        <dbReference type="Proteomes" id="UP000266258"/>
    </source>
</evidence>
<comment type="similarity">
    <text evidence="1">Belongs to the membrane fusion protein (MFP) (TC 8.A.1) family.</text>
</comment>
<feature type="domain" description="Multidrug resistance protein MdtA-like barrel-sandwich hybrid" evidence="3">
    <location>
        <begin position="79"/>
        <end position="196"/>
    </location>
</feature>
<dbReference type="Gene3D" id="2.40.420.20">
    <property type="match status" value="1"/>
</dbReference>
<evidence type="ECO:0000313" key="4">
    <source>
        <dbReference type="EMBL" id="RIY32497.1"/>
    </source>
</evidence>
<organism evidence="4 5">
    <name type="scientific">Psittacicella melopsittaci</name>
    <dbReference type="NCBI Taxonomy" id="2028576"/>
    <lineage>
        <taxon>Bacteria</taxon>
        <taxon>Pseudomonadati</taxon>
        <taxon>Pseudomonadota</taxon>
        <taxon>Gammaproteobacteria</taxon>
        <taxon>Pasteurellales</taxon>
        <taxon>Psittacicellaceae</taxon>
        <taxon>Psittacicella</taxon>
    </lineage>
</organism>
<dbReference type="Gene3D" id="1.10.287.470">
    <property type="entry name" value="Helix hairpin bin"/>
    <property type="match status" value="1"/>
</dbReference>
<dbReference type="NCBIfam" id="TIGR01730">
    <property type="entry name" value="RND_mfp"/>
    <property type="match status" value="1"/>
</dbReference>
<dbReference type="EMBL" id="NRJH01000035">
    <property type="protein sequence ID" value="RIY32497.1"/>
    <property type="molecule type" value="Genomic_DNA"/>
</dbReference>
<accession>A0A3A1Y8Q2</accession>
<sequence length="396" mass="41638">MSKRRSIVFYLLISIVIIVLVGLSLFSYFISYQKSKYRLPTAITPVSVIEVSSENYLGAVSSSGFVRSQSTGTLALVNSGKVASINFKPGQSVKKGDVILSLDVASAQATLAGQRASLNALKLNYDGLAAAYKEGGASQYEVQSALSSYNAQLATVRATEQTIQLSQIVAPFDGVVGTISPSIGDVVTSGTTLVTVIPSKATDAQNSYFLNLGLSPSFTKEINVGNTVKAYNQEGVEVATGTVTGVDSTISTTTGLSQVRVSFPENANLADGEFIKVSVSTNPVANQITIPDVAVTYSLYGQMVYRLDPLTDAEKESLASTGQSSANVYRATQIYITANDRVNGVVLVTKGLDVGNIIVTNFNNILDGSLVSIAKGYGVGVPTTYKLPVAAQETTN</sequence>
<keyword evidence="2" id="KW-1133">Transmembrane helix</keyword>
<dbReference type="SUPFAM" id="SSF111369">
    <property type="entry name" value="HlyD-like secretion proteins"/>
    <property type="match status" value="1"/>
</dbReference>
<reference evidence="4 5" key="1">
    <citation type="submission" date="2017-08" db="EMBL/GenBank/DDBJ databases">
        <title>Reclassification of Bisgaard taxon 37 and 44.</title>
        <authorList>
            <person name="Christensen H."/>
        </authorList>
    </citation>
    <scope>NUCLEOTIDE SEQUENCE [LARGE SCALE GENOMIC DNA]</scope>
    <source>
        <strain evidence="4 5">B96_4</strain>
    </source>
</reference>
<dbReference type="InterPro" id="IPR058625">
    <property type="entry name" value="MdtA-like_BSH"/>
</dbReference>
<dbReference type="Gene3D" id="2.40.50.100">
    <property type="match status" value="1"/>
</dbReference>
<protein>
    <recommendedName>
        <fullName evidence="3">Multidrug resistance protein MdtA-like barrel-sandwich hybrid domain-containing protein</fullName>
    </recommendedName>
</protein>
<evidence type="ECO:0000256" key="1">
    <source>
        <dbReference type="ARBA" id="ARBA00009477"/>
    </source>
</evidence>
<dbReference type="OrthoDB" id="9806939at2"/>
<evidence type="ECO:0000256" key="2">
    <source>
        <dbReference type="SAM" id="Phobius"/>
    </source>
</evidence>
<keyword evidence="2" id="KW-0472">Membrane</keyword>
<dbReference type="Pfam" id="PF25917">
    <property type="entry name" value="BSH_RND"/>
    <property type="match status" value="1"/>
</dbReference>
<proteinExistence type="inferred from homology"/>
<dbReference type="PANTHER" id="PTHR30469:SF11">
    <property type="entry name" value="BLL4320 PROTEIN"/>
    <property type="match status" value="1"/>
</dbReference>
<comment type="caution">
    <text evidence="4">The sequence shown here is derived from an EMBL/GenBank/DDBJ whole genome shotgun (WGS) entry which is preliminary data.</text>
</comment>
<name>A0A3A1Y8Q2_9GAMM</name>
<gene>
    <name evidence="4" type="ORF">CJP74_04425</name>
</gene>
<dbReference type="GO" id="GO:0015562">
    <property type="term" value="F:efflux transmembrane transporter activity"/>
    <property type="evidence" value="ECO:0007669"/>
    <property type="project" value="TreeGrafter"/>
</dbReference>
<feature type="transmembrane region" description="Helical" evidence="2">
    <location>
        <begin position="7"/>
        <end position="30"/>
    </location>
</feature>
<keyword evidence="2" id="KW-0812">Transmembrane</keyword>
<dbReference type="AlphaFoldDB" id="A0A3A1Y8Q2"/>
<dbReference type="InterPro" id="IPR006143">
    <property type="entry name" value="RND_pump_MFP"/>
</dbReference>
<dbReference type="RefSeq" id="WP_119497074.1">
    <property type="nucleotide sequence ID" value="NZ_NRJH01000035.1"/>
</dbReference>
<keyword evidence="5" id="KW-1185">Reference proteome</keyword>
<evidence type="ECO:0000259" key="3">
    <source>
        <dbReference type="Pfam" id="PF25917"/>
    </source>
</evidence>
<dbReference type="PANTHER" id="PTHR30469">
    <property type="entry name" value="MULTIDRUG RESISTANCE PROTEIN MDTA"/>
    <property type="match status" value="1"/>
</dbReference>
<dbReference type="GO" id="GO:1990281">
    <property type="term" value="C:efflux pump complex"/>
    <property type="evidence" value="ECO:0007669"/>
    <property type="project" value="TreeGrafter"/>
</dbReference>
<dbReference type="Proteomes" id="UP000266258">
    <property type="component" value="Unassembled WGS sequence"/>
</dbReference>
<dbReference type="Gene3D" id="2.40.30.170">
    <property type="match status" value="1"/>
</dbReference>